<gene>
    <name evidence="1" type="ORF">D9756_010735</name>
</gene>
<sequence length="243" mass="27023">MSFIDFVIQLFNTFRHRRLFLVQRREADDVPQGLQLSVAVVSVGPIEDGFQISSHDFVAVFFGISCLFFADSECIVAIKKLRNTRLRGPSLFLAATDRYTVVKSGKGLIVFCGSMRAARIHPLMLGSHLSLFKGGGYITFTTATTRDDNNSSRQAQALIDRNIYDLSIKLPSIRLKVIILTHLVELNYSLDNSLVVNKPFGTALPLSVASKNTFGTRNRLKTICPLKKKAAQCRNDGPRSLRA</sequence>
<evidence type="ECO:0000313" key="1">
    <source>
        <dbReference type="EMBL" id="KAF5348172.1"/>
    </source>
</evidence>
<proteinExistence type="predicted"/>
<accession>A0A8H5CX12</accession>
<dbReference type="EMBL" id="JAACJO010000021">
    <property type="protein sequence ID" value="KAF5348172.1"/>
    <property type="molecule type" value="Genomic_DNA"/>
</dbReference>
<comment type="caution">
    <text evidence="1">The sequence shown here is derived from an EMBL/GenBank/DDBJ whole genome shotgun (WGS) entry which is preliminary data.</text>
</comment>
<keyword evidence="2" id="KW-1185">Reference proteome</keyword>
<reference evidence="1 2" key="1">
    <citation type="journal article" date="2020" name="ISME J.">
        <title>Uncovering the hidden diversity of litter-decomposition mechanisms in mushroom-forming fungi.</title>
        <authorList>
            <person name="Floudas D."/>
            <person name="Bentzer J."/>
            <person name="Ahren D."/>
            <person name="Johansson T."/>
            <person name="Persson P."/>
            <person name="Tunlid A."/>
        </authorList>
    </citation>
    <scope>NUCLEOTIDE SEQUENCE [LARGE SCALE GENOMIC DNA]</scope>
    <source>
        <strain evidence="1 2">CBS 146.42</strain>
    </source>
</reference>
<name>A0A8H5CX12_9AGAR</name>
<evidence type="ECO:0000313" key="2">
    <source>
        <dbReference type="Proteomes" id="UP000559027"/>
    </source>
</evidence>
<protein>
    <submittedName>
        <fullName evidence="1">Uncharacterized protein</fullName>
    </submittedName>
</protein>
<dbReference type="Proteomes" id="UP000559027">
    <property type="component" value="Unassembled WGS sequence"/>
</dbReference>
<organism evidence="1 2">
    <name type="scientific">Leucocoprinus leucothites</name>
    <dbReference type="NCBI Taxonomy" id="201217"/>
    <lineage>
        <taxon>Eukaryota</taxon>
        <taxon>Fungi</taxon>
        <taxon>Dikarya</taxon>
        <taxon>Basidiomycota</taxon>
        <taxon>Agaricomycotina</taxon>
        <taxon>Agaricomycetes</taxon>
        <taxon>Agaricomycetidae</taxon>
        <taxon>Agaricales</taxon>
        <taxon>Agaricineae</taxon>
        <taxon>Agaricaceae</taxon>
        <taxon>Leucocoprinus</taxon>
    </lineage>
</organism>
<dbReference type="AlphaFoldDB" id="A0A8H5CX12"/>